<accession>A0ABS4V3S0</accession>
<comment type="caution">
    <text evidence="1">The sequence shown here is derived from an EMBL/GenBank/DDBJ whole genome shotgun (WGS) entry which is preliminary data.</text>
</comment>
<proteinExistence type="predicted"/>
<keyword evidence="2" id="KW-1185">Reference proteome</keyword>
<sequence length="239" mass="25257">MDALAVSDAAGPARFDVKMSIIVPGSFTRGHSHFATGGHPGDQSFVPDYGAHYAALVDQVSQRLAALAPADADVPQVADVHTLPAIMAIALDAANAHDSDGFSAGSGRAPSRYGPLRACIRRSDTEAADREQQDVTGYQVGLVVAQFMQAALDREVRAGVRRDARGEAAAGPGVGQGVRGAVRDETRCLPSRGVRPDVCRDVEGPGGHEQSESPVCHQRALPRLLYHVLVTAHRARQRT</sequence>
<reference evidence="1 2" key="1">
    <citation type="submission" date="2021-03" db="EMBL/GenBank/DDBJ databases">
        <title>Sequencing the genomes of 1000 actinobacteria strains.</title>
        <authorList>
            <person name="Klenk H.-P."/>
        </authorList>
    </citation>
    <scope>NUCLEOTIDE SEQUENCE [LARGE SCALE GENOMIC DNA]</scope>
    <source>
        <strain evidence="1 2">DSM 40843</strain>
    </source>
</reference>
<protein>
    <submittedName>
        <fullName evidence="1">Uncharacterized protein</fullName>
    </submittedName>
</protein>
<gene>
    <name evidence="1" type="ORF">JOF59_000957</name>
</gene>
<evidence type="ECO:0000313" key="2">
    <source>
        <dbReference type="Proteomes" id="UP001519311"/>
    </source>
</evidence>
<dbReference type="Proteomes" id="UP001519311">
    <property type="component" value="Unassembled WGS sequence"/>
</dbReference>
<organism evidence="1 2">
    <name type="scientific">Streptomyces clavifer</name>
    <dbReference type="NCBI Taxonomy" id="68188"/>
    <lineage>
        <taxon>Bacteria</taxon>
        <taxon>Bacillati</taxon>
        <taxon>Actinomycetota</taxon>
        <taxon>Actinomycetes</taxon>
        <taxon>Kitasatosporales</taxon>
        <taxon>Streptomycetaceae</taxon>
        <taxon>Streptomyces</taxon>
    </lineage>
</organism>
<dbReference type="EMBL" id="JAGINS010000001">
    <property type="protein sequence ID" value="MBP2358557.1"/>
    <property type="molecule type" value="Genomic_DNA"/>
</dbReference>
<name>A0ABS4V3S0_9ACTN</name>
<evidence type="ECO:0000313" key="1">
    <source>
        <dbReference type="EMBL" id="MBP2358557.1"/>
    </source>
</evidence>